<sequence length="228" mass="25395">MAPTGGKTTTIKTTVEKTTIDNTTGETTTTVTTTTTTNRHGSNSPSNGGGARVSSAFDPRRRVERCGLCQAESHTLRICMRADQDTGFVHGCAVCNGVHPMASCRYFQALSLEQQYETVVVNRGRLPPLDIGEPWTRMVAAYNLQATHPLPAPSFLPWSEHFSRNWVRNVDMLMQHTVNMFYKSEDRSLLPVDRRTETLELALQHYGMRDAVVSEEPNENEHPDAATE</sequence>
<keyword evidence="3" id="KW-1185">Reference proteome</keyword>
<comment type="caution">
    <text evidence="2">The sequence shown here is derived from an EMBL/GenBank/DDBJ whole genome shotgun (WGS) entry which is preliminary data.</text>
</comment>
<organism evidence="2 3">
    <name type="scientific">Purpureocillium lilacinum</name>
    <name type="common">Paecilomyces lilacinus</name>
    <dbReference type="NCBI Taxonomy" id="33203"/>
    <lineage>
        <taxon>Eukaryota</taxon>
        <taxon>Fungi</taxon>
        <taxon>Dikarya</taxon>
        <taxon>Ascomycota</taxon>
        <taxon>Pezizomycotina</taxon>
        <taxon>Sordariomycetes</taxon>
        <taxon>Hypocreomycetidae</taxon>
        <taxon>Hypocreales</taxon>
        <taxon>Ophiocordycipitaceae</taxon>
        <taxon>Purpureocillium</taxon>
    </lineage>
</organism>
<evidence type="ECO:0000256" key="1">
    <source>
        <dbReference type="SAM" id="MobiDB-lite"/>
    </source>
</evidence>
<dbReference type="Proteomes" id="UP001287286">
    <property type="component" value="Unassembled WGS sequence"/>
</dbReference>
<accession>A0ABR0CCF4</accession>
<protein>
    <submittedName>
        <fullName evidence="2">Uncharacterized protein</fullName>
    </submittedName>
</protein>
<reference evidence="2 3" key="1">
    <citation type="journal article" date="2024" name="Microbiol. Resour. Announc.">
        <title>Genome annotations for the ascomycete fungi Trichoderma harzianum, Trichoderma aggressivum, and Purpureocillium lilacinum.</title>
        <authorList>
            <person name="Beijen E.P.W."/>
            <person name="Ohm R.A."/>
        </authorList>
    </citation>
    <scope>NUCLEOTIDE SEQUENCE [LARGE SCALE GENOMIC DNA]</scope>
    <source>
        <strain evidence="2 3">CBS 150709</strain>
    </source>
</reference>
<proteinExistence type="predicted"/>
<feature type="compositionally biased region" description="Low complexity" evidence="1">
    <location>
        <begin position="22"/>
        <end position="37"/>
    </location>
</feature>
<feature type="region of interest" description="Disordered" evidence="1">
    <location>
        <begin position="22"/>
        <end position="56"/>
    </location>
</feature>
<evidence type="ECO:0000313" key="3">
    <source>
        <dbReference type="Proteomes" id="UP001287286"/>
    </source>
</evidence>
<evidence type="ECO:0000313" key="2">
    <source>
        <dbReference type="EMBL" id="KAK4093900.1"/>
    </source>
</evidence>
<name>A0ABR0CCF4_PURLI</name>
<gene>
    <name evidence="2" type="ORF">Purlil1_1391</name>
</gene>
<dbReference type="EMBL" id="JAWRVI010000004">
    <property type="protein sequence ID" value="KAK4093900.1"/>
    <property type="molecule type" value="Genomic_DNA"/>
</dbReference>